<reference evidence="3" key="1">
    <citation type="journal article" date="2019" name="Int. J. Syst. Evol. Microbiol.">
        <title>The Global Catalogue of Microorganisms (GCM) 10K type strain sequencing project: providing services to taxonomists for standard genome sequencing and annotation.</title>
        <authorList>
            <consortium name="The Broad Institute Genomics Platform"/>
            <consortium name="The Broad Institute Genome Sequencing Center for Infectious Disease"/>
            <person name="Wu L."/>
            <person name="Ma J."/>
        </authorList>
    </citation>
    <scope>NUCLEOTIDE SEQUENCE [LARGE SCALE GENOMIC DNA]</scope>
    <source>
        <strain evidence="3">CGMCC 1.10106</strain>
    </source>
</reference>
<dbReference type="RefSeq" id="WP_188448674.1">
    <property type="nucleotide sequence ID" value="NZ_BMDW01000020.1"/>
</dbReference>
<dbReference type="SUPFAM" id="SSF46785">
    <property type="entry name" value="Winged helix' DNA-binding domain"/>
    <property type="match status" value="1"/>
</dbReference>
<dbReference type="InterPro" id="IPR036388">
    <property type="entry name" value="WH-like_DNA-bd_sf"/>
</dbReference>
<protein>
    <recommendedName>
        <fullName evidence="4">HTH marR-type domain-containing protein</fullName>
    </recommendedName>
</protein>
<proteinExistence type="predicted"/>
<comment type="caution">
    <text evidence="2">The sequence shown here is derived from an EMBL/GenBank/DDBJ whole genome shotgun (WGS) entry which is preliminary data.</text>
</comment>
<evidence type="ECO:0000313" key="2">
    <source>
        <dbReference type="EMBL" id="GGA56469.1"/>
    </source>
</evidence>
<evidence type="ECO:0000256" key="1">
    <source>
        <dbReference type="SAM" id="MobiDB-lite"/>
    </source>
</evidence>
<dbReference type="Gene3D" id="1.10.10.10">
    <property type="entry name" value="Winged helix-like DNA-binding domain superfamily/Winged helix DNA-binding domain"/>
    <property type="match status" value="1"/>
</dbReference>
<evidence type="ECO:0000313" key="3">
    <source>
        <dbReference type="Proteomes" id="UP000618591"/>
    </source>
</evidence>
<feature type="region of interest" description="Disordered" evidence="1">
    <location>
        <begin position="183"/>
        <end position="208"/>
    </location>
</feature>
<dbReference type="Proteomes" id="UP000618591">
    <property type="component" value="Unassembled WGS sequence"/>
</dbReference>
<sequence length="324" mass="34802">MMDSGIGEAIQGWGSAPSDATPATLVIADAEAGYFPEHAVTAAGGHVRGRVSWHDARERLERQGPLAVVLAEARGASDAALTPVLPLLDAIGRQGDTRIVVTLDFEQIDVLAASLCGPGIELLCAPSDVERVAALCLAGLRSGDRVHDVSRNAEAVRLQRLNQEVARIAETLARLTRGDGDTRRVDRRNGGVGEPIQGYRAPPPASDAAEVTARDIRETIRARRLRDQYFGNGLFEDPAWDMMLDLFAAELERAQVSVSSLCIAAALAPTTALRWIARMTEAGLFERQPDPFDRRRAFLGLSDRASLGMRNYVAAVGRSGMAIA</sequence>
<accession>A0ABQ1H3F5</accession>
<dbReference type="InterPro" id="IPR036390">
    <property type="entry name" value="WH_DNA-bd_sf"/>
</dbReference>
<organism evidence="2 3">
    <name type="scientific">Sphingomonas psychrolutea</name>
    <dbReference type="NCBI Taxonomy" id="1259676"/>
    <lineage>
        <taxon>Bacteria</taxon>
        <taxon>Pseudomonadati</taxon>
        <taxon>Pseudomonadota</taxon>
        <taxon>Alphaproteobacteria</taxon>
        <taxon>Sphingomonadales</taxon>
        <taxon>Sphingomonadaceae</taxon>
        <taxon>Sphingomonas</taxon>
    </lineage>
</organism>
<name>A0ABQ1H3F5_9SPHN</name>
<gene>
    <name evidence="2" type="ORF">GCM10011395_28620</name>
</gene>
<keyword evidence="3" id="KW-1185">Reference proteome</keyword>
<evidence type="ECO:0008006" key="4">
    <source>
        <dbReference type="Google" id="ProtNLM"/>
    </source>
</evidence>
<dbReference type="EMBL" id="BMDW01000020">
    <property type="protein sequence ID" value="GGA56469.1"/>
    <property type="molecule type" value="Genomic_DNA"/>
</dbReference>